<gene>
    <name evidence="1" type="ORF">TRIVIDRAFT_219752</name>
</gene>
<sequence length="182" mass="21304">MAEIELNENNPRHGSNLAIISWNDGALKKTLEDYFRPQDALSARNLELDTLFMARNLKAAGINIKWTHNLVSHLNLGCYYGVPTVEIFYCMSFLEIQKSSVKKLYPASLIQETLDALHLLFPASDKETKDWLQDYRPIGKLDPRLACNDLKDQDRKFEHFRYWHDRLVLLKRAFDENYQEVN</sequence>
<dbReference type="GeneID" id="25791445"/>
<dbReference type="Proteomes" id="UP000007115">
    <property type="component" value="Unassembled WGS sequence"/>
</dbReference>
<reference evidence="1 2" key="1">
    <citation type="journal article" date="2011" name="Genome Biol.">
        <title>Comparative genome sequence analysis underscores mycoparasitism as the ancestral life style of Trichoderma.</title>
        <authorList>
            <person name="Kubicek C.P."/>
            <person name="Herrera-Estrella A."/>
            <person name="Seidl-Seiboth V."/>
            <person name="Martinez D.A."/>
            <person name="Druzhinina I.S."/>
            <person name="Thon M."/>
            <person name="Zeilinger S."/>
            <person name="Casas-Flores S."/>
            <person name="Horwitz B.A."/>
            <person name="Mukherjee P.K."/>
            <person name="Mukherjee M."/>
            <person name="Kredics L."/>
            <person name="Alcaraz L.D."/>
            <person name="Aerts A."/>
            <person name="Antal Z."/>
            <person name="Atanasova L."/>
            <person name="Cervantes-Badillo M.G."/>
            <person name="Challacombe J."/>
            <person name="Chertkov O."/>
            <person name="McCluskey K."/>
            <person name="Coulpier F."/>
            <person name="Deshpande N."/>
            <person name="von Doehren H."/>
            <person name="Ebbole D.J."/>
            <person name="Esquivel-Naranjo E.U."/>
            <person name="Fekete E."/>
            <person name="Flipphi M."/>
            <person name="Glaser F."/>
            <person name="Gomez-Rodriguez E.Y."/>
            <person name="Gruber S."/>
            <person name="Han C."/>
            <person name="Henrissat B."/>
            <person name="Hermosa R."/>
            <person name="Hernandez-Onate M."/>
            <person name="Karaffa L."/>
            <person name="Kosti I."/>
            <person name="Le Crom S."/>
            <person name="Lindquist E."/>
            <person name="Lucas S."/>
            <person name="Luebeck M."/>
            <person name="Luebeck P.S."/>
            <person name="Margeot A."/>
            <person name="Metz B."/>
            <person name="Misra M."/>
            <person name="Nevalainen H."/>
            <person name="Omann M."/>
            <person name="Packer N."/>
            <person name="Perrone G."/>
            <person name="Uresti-Rivera E.E."/>
            <person name="Salamov A."/>
            <person name="Schmoll M."/>
            <person name="Seiboth B."/>
            <person name="Shapiro H."/>
            <person name="Sukno S."/>
            <person name="Tamayo-Ramos J.A."/>
            <person name="Tisch D."/>
            <person name="Wiest A."/>
            <person name="Wilkinson H.H."/>
            <person name="Zhang M."/>
            <person name="Coutinho P.M."/>
            <person name="Kenerley C.M."/>
            <person name="Monte E."/>
            <person name="Baker S.E."/>
            <person name="Grigoriev I.V."/>
        </authorList>
    </citation>
    <scope>NUCLEOTIDE SEQUENCE [LARGE SCALE GENOMIC DNA]</scope>
    <source>
        <strain evidence="2">Gv29-8 / FGSC 10586</strain>
    </source>
</reference>
<evidence type="ECO:0000313" key="1">
    <source>
        <dbReference type="EMBL" id="EHK24296.1"/>
    </source>
</evidence>
<organism evidence="1 2">
    <name type="scientific">Hypocrea virens (strain Gv29-8 / FGSC 10586)</name>
    <name type="common">Gliocladium virens</name>
    <name type="synonym">Trichoderma virens</name>
    <dbReference type="NCBI Taxonomy" id="413071"/>
    <lineage>
        <taxon>Eukaryota</taxon>
        <taxon>Fungi</taxon>
        <taxon>Dikarya</taxon>
        <taxon>Ascomycota</taxon>
        <taxon>Pezizomycotina</taxon>
        <taxon>Sordariomycetes</taxon>
        <taxon>Hypocreomycetidae</taxon>
        <taxon>Hypocreales</taxon>
        <taxon>Hypocreaceae</taxon>
        <taxon>Trichoderma</taxon>
    </lineage>
</organism>
<dbReference type="VEuPathDB" id="FungiDB:TRIVIDRAFT_219752"/>
<dbReference type="OrthoDB" id="3526004at2759"/>
<keyword evidence="2" id="KW-1185">Reference proteome</keyword>
<protein>
    <submittedName>
        <fullName evidence="1">Uncharacterized protein</fullName>
    </submittedName>
</protein>
<dbReference type="HOGENOM" id="CLU_053383_2_1_1"/>
<name>G9MLR9_HYPVG</name>
<dbReference type="RefSeq" id="XP_013958508.1">
    <property type="nucleotide sequence ID" value="XM_014103033.1"/>
</dbReference>
<evidence type="ECO:0000313" key="2">
    <source>
        <dbReference type="Proteomes" id="UP000007115"/>
    </source>
</evidence>
<comment type="caution">
    <text evidence="1">The sequence shown here is derived from an EMBL/GenBank/DDBJ whole genome shotgun (WGS) entry which is preliminary data.</text>
</comment>
<dbReference type="AlphaFoldDB" id="G9MLR9"/>
<dbReference type="EMBL" id="ABDF02000004">
    <property type="protein sequence ID" value="EHK24296.1"/>
    <property type="molecule type" value="Genomic_DNA"/>
</dbReference>
<accession>G9MLR9</accession>
<dbReference type="InParanoid" id="G9MLR9"/>
<proteinExistence type="predicted"/>